<evidence type="ECO:0000256" key="2">
    <source>
        <dbReference type="ARBA" id="ARBA00002904"/>
    </source>
</evidence>
<dbReference type="EC" id="4.2.1.1" evidence="4 9"/>
<proteinExistence type="inferred from homology"/>
<gene>
    <name evidence="11" type="ORF">B9Z19DRAFT_1124788</name>
</gene>
<dbReference type="GO" id="GO:0004089">
    <property type="term" value="F:carbonate dehydratase activity"/>
    <property type="evidence" value="ECO:0007669"/>
    <property type="project" value="UniProtKB-UniRule"/>
</dbReference>
<evidence type="ECO:0000256" key="5">
    <source>
        <dbReference type="ARBA" id="ARBA00022723"/>
    </source>
</evidence>
<dbReference type="InterPro" id="IPR036398">
    <property type="entry name" value="CA_dom_sf"/>
</dbReference>
<keyword evidence="12" id="KW-1185">Reference proteome</keyword>
<evidence type="ECO:0000256" key="7">
    <source>
        <dbReference type="ARBA" id="ARBA00023239"/>
    </source>
</evidence>
<feature type="domain" description="Alpha-carbonic anhydrase" evidence="10">
    <location>
        <begin position="33"/>
        <end position="289"/>
    </location>
</feature>
<evidence type="ECO:0000256" key="4">
    <source>
        <dbReference type="ARBA" id="ARBA00012925"/>
    </source>
</evidence>
<protein>
    <recommendedName>
        <fullName evidence="4 9">Carbonic anhydrase</fullName>
        <ecNumber evidence="4 9">4.2.1.1</ecNumber>
    </recommendedName>
</protein>
<dbReference type="EMBL" id="NESQ01000084">
    <property type="protein sequence ID" value="PUU79700.1"/>
    <property type="molecule type" value="Genomic_DNA"/>
</dbReference>
<dbReference type="SMART" id="SM01057">
    <property type="entry name" value="Carb_anhydrase"/>
    <property type="match status" value="1"/>
</dbReference>
<comment type="cofactor">
    <cofactor evidence="1 9">
        <name>Zn(2+)</name>
        <dbReference type="ChEBI" id="CHEBI:29105"/>
    </cofactor>
</comment>
<evidence type="ECO:0000313" key="11">
    <source>
        <dbReference type="EMBL" id="PUU79700.1"/>
    </source>
</evidence>
<dbReference type="PROSITE" id="PS51144">
    <property type="entry name" value="ALPHA_CA_2"/>
    <property type="match status" value="1"/>
</dbReference>
<dbReference type="SUPFAM" id="SSF51069">
    <property type="entry name" value="Carbonic anhydrase"/>
    <property type="match status" value="1"/>
</dbReference>
<keyword evidence="5 9" id="KW-0479">Metal-binding</keyword>
<keyword evidence="7 9" id="KW-0456">Lyase</keyword>
<evidence type="ECO:0000256" key="1">
    <source>
        <dbReference type="ARBA" id="ARBA00001947"/>
    </source>
</evidence>
<evidence type="ECO:0000313" key="12">
    <source>
        <dbReference type="Proteomes" id="UP000244722"/>
    </source>
</evidence>
<dbReference type="InterPro" id="IPR041891">
    <property type="entry name" value="Alpha_CA_prokaryot-like"/>
</dbReference>
<dbReference type="AlphaFoldDB" id="A0A2T6ZW48"/>
<keyword evidence="6 9" id="KW-0862">Zinc</keyword>
<sequence>MRSFLVSSFLLSVSLPSTLVSACLYKRDDPTLPPYTYTGETGPLLWHNLTADGKNFPYSKCATGKQQSPIDITDTVPLAKNTTTTFPSSGQFTIENNGHTIEVTPRKPNDYKSILGGQEYKLSQFHFHASSEHRLRDETFPLEVHFVHTKIGDDKKLAVIGVFFDLVDTGAGDMLLQSIYPKLDSLPGPGPHKREEKRGDSFEVQTHSINNIVDNSHIRSYPGSLTTPPCSEDVSWYVVEEPLAITVKQFNKMKEIMKFNSRFTQNDYSNPPKENLLALVKQTKQTPTL</sequence>
<dbReference type="Gene3D" id="3.10.200.10">
    <property type="entry name" value="Alpha carbonic anhydrase"/>
    <property type="match status" value="1"/>
</dbReference>
<comment type="function">
    <text evidence="2 9">Reversible hydration of carbon dioxide.</text>
</comment>
<feature type="signal peptide" evidence="9">
    <location>
        <begin position="1"/>
        <end position="22"/>
    </location>
</feature>
<dbReference type="PANTHER" id="PTHR18952:SF265">
    <property type="entry name" value="CARBONIC ANHYDRASE"/>
    <property type="match status" value="1"/>
</dbReference>
<organism evidence="11 12">
    <name type="scientific">Tuber borchii</name>
    <name type="common">White truffle</name>
    <dbReference type="NCBI Taxonomy" id="42251"/>
    <lineage>
        <taxon>Eukaryota</taxon>
        <taxon>Fungi</taxon>
        <taxon>Dikarya</taxon>
        <taxon>Ascomycota</taxon>
        <taxon>Pezizomycotina</taxon>
        <taxon>Pezizomycetes</taxon>
        <taxon>Pezizales</taxon>
        <taxon>Tuberaceae</taxon>
        <taxon>Tuber</taxon>
    </lineage>
</organism>
<keyword evidence="9" id="KW-0732">Signal</keyword>
<dbReference type="Pfam" id="PF00194">
    <property type="entry name" value="Carb_anhydrase"/>
    <property type="match status" value="1"/>
</dbReference>
<reference evidence="11 12" key="1">
    <citation type="submission" date="2017-04" db="EMBL/GenBank/DDBJ databases">
        <title>Draft genome sequence of Tuber borchii Vittad., a whitish edible truffle.</title>
        <authorList>
            <consortium name="DOE Joint Genome Institute"/>
            <person name="Murat C."/>
            <person name="Kuo A."/>
            <person name="Barry K.W."/>
            <person name="Clum A."/>
            <person name="Dockter R.B."/>
            <person name="Fauchery L."/>
            <person name="Iotti M."/>
            <person name="Kohler A."/>
            <person name="Labutti K."/>
            <person name="Lindquist E.A."/>
            <person name="Lipzen A."/>
            <person name="Ohm R.A."/>
            <person name="Wang M."/>
            <person name="Grigoriev I.V."/>
            <person name="Zambonelli A."/>
            <person name="Martin F.M."/>
        </authorList>
    </citation>
    <scope>NUCLEOTIDE SEQUENCE [LARGE SCALE GENOMIC DNA]</scope>
    <source>
        <strain evidence="11 12">Tbo3840</strain>
    </source>
</reference>
<evidence type="ECO:0000256" key="3">
    <source>
        <dbReference type="ARBA" id="ARBA00010718"/>
    </source>
</evidence>
<name>A0A2T6ZW48_TUBBO</name>
<comment type="similarity">
    <text evidence="3 9">Belongs to the alpha-carbonic anhydrase family.</text>
</comment>
<dbReference type="STRING" id="42251.A0A2T6ZW48"/>
<dbReference type="PROSITE" id="PS51257">
    <property type="entry name" value="PROKAR_LIPOPROTEIN"/>
    <property type="match status" value="1"/>
</dbReference>
<feature type="chain" id="PRO_5025093928" description="Carbonic anhydrase" evidence="9">
    <location>
        <begin position="23"/>
        <end position="289"/>
    </location>
</feature>
<dbReference type="OrthoDB" id="429145at2759"/>
<dbReference type="PANTHER" id="PTHR18952">
    <property type="entry name" value="CARBONIC ANHYDRASE"/>
    <property type="match status" value="1"/>
</dbReference>
<evidence type="ECO:0000259" key="10">
    <source>
        <dbReference type="PROSITE" id="PS51144"/>
    </source>
</evidence>
<dbReference type="InterPro" id="IPR018338">
    <property type="entry name" value="Carbonic_anhydrase_a-class_CS"/>
</dbReference>
<dbReference type="InterPro" id="IPR001148">
    <property type="entry name" value="CA_dom"/>
</dbReference>
<accession>A0A2T6ZW48</accession>
<dbReference type="InterPro" id="IPR023561">
    <property type="entry name" value="Carbonic_anhydrase_a-class"/>
</dbReference>
<dbReference type="PROSITE" id="PS00162">
    <property type="entry name" value="ALPHA_CA_1"/>
    <property type="match status" value="1"/>
</dbReference>
<evidence type="ECO:0000256" key="8">
    <source>
        <dbReference type="ARBA" id="ARBA00048348"/>
    </source>
</evidence>
<dbReference type="GO" id="GO:0008270">
    <property type="term" value="F:zinc ion binding"/>
    <property type="evidence" value="ECO:0007669"/>
    <property type="project" value="UniProtKB-UniRule"/>
</dbReference>
<comment type="caution">
    <text evidence="11">The sequence shown here is derived from an EMBL/GenBank/DDBJ whole genome shotgun (WGS) entry which is preliminary data.</text>
</comment>
<evidence type="ECO:0000256" key="6">
    <source>
        <dbReference type="ARBA" id="ARBA00022833"/>
    </source>
</evidence>
<dbReference type="Proteomes" id="UP000244722">
    <property type="component" value="Unassembled WGS sequence"/>
</dbReference>
<comment type="catalytic activity">
    <reaction evidence="8 9">
        <text>hydrogencarbonate + H(+) = CO2 + H2O</text>
        <dbReference type="Rhea" id="RHEA:10748"/>
        <dbReference type="ChEBI" id="CHEBI:15377"/>
        <dbReference type="ChEBI" id="CHEBI:15378"/>
        <dbReference type="ChEBI" id="CHEBI:16526"/>
        <dbReference type="ChEBI" id="CHEBI:17544"/>
        <dbReference type="EC" id="4.2.1.1"/>
    </reaction>
</comment>
<evidence type="ECO:0000256" key="9">
    <source>
        <dbReference type="RuleBase" id="RU367011"/>
    </source>
</evidence>
<dbReference type="CDD" id="cd03124">
    <property type="entry name" value="alpha_CA_prokaryotic_like"/>
    <property type="match status" value="1"/>
</dbReference>